<feature type="compositionally biased region" description="Gly residues" evidence="1">
    <location>
        <begin position="482"/>
        <end position="492"/>
    </location>
</feature>
<dbReference type="Pfam" id="PF00397">
    <property type="entry name" value="WW"/>
    <property type="match status" value="1"/>
</dbReference>
<accession>A0A7S3GWP7</accession>
<protein>
    <recommendedName>
        <fullName evidence="2">WW domain-containing protein</fullName>
    </recommendedName>
</protein>
<dbReference type="EMBL" id="HBIC01014513">
    <property type="protein sequence ID" value="CAE0278480.1"/>
    <property type="molecule type" value="Transcribed_RNA"/>
</dbReference>
<dbReference type="InterPro" id="IPR009060">
    <property type="entry name" value="UBA-like_sf"/>
</dbReference>
<feature type="region of interest" description="Disordered" evidence="1">
    <location>
        <begin position="1"/>
        <end position="66"/>
    </location>
</feature>
<dbReference type="Pfam" id="PF14555">
    <property type="entry name" value="UBA_4"/>
    <property type="match status" value="1"/>
</dbReference>
<feature type="compositionally biased region" description="Polar residues" evidence="1">
    <location>
        <begin position="449"/>
        <end position="461"/>
    </location>
</feature>
<dbReference type="SUPFAM" id="SSF46934">
    <property type="entry name" value="UBA-like"/>
    <property type="match status" value="1"/>
</dbReference>
<dbReference type="InterPro" id="IPR036020">
    <property type="entry name" value="WW_dom_sf"/>
</dbReference>
<evidence type="ECO:0000313" key="3">
    <source>
        <dbReference type="EMBL" id="CAE0278480.1"/>
    </source>
</evidence>
<proteinExistence type="predicted"/>
<evidence type="ECO:0000256" key="1">
    <source>
        <dbReference type="SAM" id="MobiDB-lite"/>
    </source>
</evidence>
<dbReference type="CDD" id="cd14348">
    <property type="entry name" value="UBA_p47"/>
    <property type="match status" value="1"/>
</dbReference>
<name>A0A7S3GWP7_9STRA</name>
<organism evidence="3">
    <name type="scientific">Spumella elongata</name>
    <dbReference type="NCBI Taxonomy" id="89044"/>
    <lineage>
        <taxon>Eukaryota</taxon>
        <taxon>Sar</taxon>
        <taxon>Stramenopiles</taxon>
        <taxon>Ochrophyta</taxon>
        <taxon>Chrysophyceae</taxon>
        <taxon>Chromulinales</taxon>
        <taxon>Chromulinaceae</taxon>
        <taxon>Spumella</taxon>
    </lineage>
</organism>
<dbReference type="SUPFAM" id="SSF51045">
    <property type="entry name" value="WW domain"/>
    <property type="match status" value="1"/>
</dbReference>
<feature type="compositionally biased region" description="Low complexity" evidence="1">
    <location>
        <begin position="462"/>
        <end position="475"/>
    </location>
</feature>
<dbReference type="PROSITE" id="PS01159">
    <property type="entry name" value="WW_DOMAIN_1"/>
    <property type="match status" value="1"/>
</dbReference>
<dbReference type="Gene3D" id="1.10.8.10">
    <property type="entry name" value="DNA helicase RuvA subunit, C-terminal domain"/>
    <property type="match status" value="1"/>
</dbReference>
<feature type="domain" description="WW" evidence="2">
    <location>
        <begin position="180"/>
        <end position="214"/>
    </location>
</feature>
<dbReference type="Gene3D" id="2.20.70.10">
    <property type="match status" value="1"/>
</dbReference>
<dbReference type="InterPro" id="IPR001202">
    <property type="entry name" value="WW_dom"/>
</dbReference>
<dbReference type="SMART" id="SM00456">
    <property type="entry name" value="WW"/>
    <property type="match status" value="1"/>
</dbReference>
<gene>
    <name evidence="3" type="ORF">SELO1098_LOCUS7312</name>
</gene>
<feature type="compositionally biased region" description="Polar residues" evidence="1">
    <location>
        <begin position="10"/>
        <end position="49"/>
    </location>
</feature>
<sequence>MIVNDDSNVEAAQQPNDSPTMEGNTSVTFSSPPIVTRPDQNWQSSTDNGGASDRKRSRRAMADDGALDDIMGQITSKLTTLSTNELTEENSINAFVDVLNCSRQEAEFYLESSNWNVETAVMLWLENNPTSYSSANHIYGASTYAEMPFYPAMMPVVANPNTFQRPRTQPKFRSRTVIIEDLPGEWTARVSKHTGYVYFVHTATGATQYSVPTGYADLSGTSENDALDLSGDKAPNNSDNDDGMDDDTNSKEGSMEAVGIEPVSPMAEPHGFSSVLHHTATTTFAPRRSGKKSHSSHSSGRNTNHSTSNNHSEGSAFRDAMDDYHSVHSDQSVHSDDHTASSSKALWDEGSGYSLNDPAYSVSSTTTNNSSADEHSVFGHMASTNPSNTSFTSTNTNISNPAHFGGSTFNATVTSPNQPFYATNSNNSSNIHNAGEYRTQENTPQYTSGIAMQSTLSQDSANNSNSGSNSGNNGNTGYSVGPPGGGESGQPH</sequence>
<feature type="compositionally biased region" description="Low complexity" evidence="1">
    <location>
        <begin position="296"/>
        <end position="312"/>
    </location>
</feature>
<dbReference type="PROSITE" id="PS50020">
    <property type="entry name" value="WW_DOMAIN_2"/>
    <property type="match status" value="1"/>
</dbReference>
<evidence type="ECO:0000259" key="2">
    <source>
        <dbReference type="PROSITE" id="PS50020"/>
    </source>
</evidence>
<feature type="region of interest" description="Disordered" evidence="1">
    <location>
        <begin position="221"/>
        <end position="254"/>
    </location>
</feature>
<reference evidence="3" key="1">
    <citation type="submission" date="2021-01" db="EMBL/GenBank/DDBJ databases">
        <authorList>
            <person name="Corre E."/>
            <person name="Pelletier E."/>
            <person name="Niang G."/>
            <person name="Scheremetjew M."/>
            <person name="Finn R."/>
            <person name="Kale V."/>
            <person name="Holt S."/>
            <person name="Cochrane G."/>
            <person name="Meng A."/>
            <person name="Brown T."/>
            <person name="Cohen L."/>
        </authorList>
    </citation>
    <scope>NUCLEOTIDE SEQUENCE</scope>
    <source>
        <strain evidence="3">CCAP 955/1</strain>
    </source>
</reference>
<feature type="region of interest" description="Disordered" evidence="1">
    <location>
        <begin position="449"/>
        <end position="492"/>
    </location>
</feature>
<dbReference type="AlphaFoldDB" id="A0A7S3GWP7"/>
<feature type="region of interest" description="Disordered" evidence="1">
    <location>
        <begin position="282"/>
        <end position="316"/>
    </location>
</feature>